<dbReference type="Gene3D" id="2.160.20.10">
    <property type="entry name" value="Single-stranded right-handed beta-helix, Pectin lyase-like"/>
    <property type="match status" value="1"/>
</dbReference>
<evidence type="ECO:0000313" key="11">
    <source>
        <dbReference type="EMBL" id="RDE04648.1"/>
    </source>
</evidence>
<dbReference type="RefSeq" id="WP_114688384.1">
    <property type="nucleotide sequence ID" value="NZ_QQNB01000003.1"/>
</dbReference>
<feature type="domain" description="Pel9A-like right handed beta-helix region" evidence="10">
    <location>
        <begin position="16"/>
        <end position="323"/>
    </location>
</feature>
<evidence type="ECO:0000256" key="8">
    <source>
        <dbReference type="ARBA" id="ARBA00038263"/>
    </source>
</evidence>
<dbReference type="InterPro" id="IPR053868">
    <property type="entry name" value="Pel9A-like_beta_helix"/>
</dbReference>
<dbReference type="GO" id="GO:0005576">
    <property type="term" value="C:extracellular region"/>
    <property type="evidence" value="ECO:0007669"/>
    <property type="project" value="UniProtKB-SubCell"/>
</dbReference>
<evidence type="ECO:0000259" key="10">
    <source>
        <dbReference type="Pfam" id="PF22842"/>
    </source>
</evidence>
<sequence length="426" mass="44701">MKWIAWVLMLAAATPATAKTFHVAPDGSDAAAGTAAAPFATFARAQEAAGAGDTVLFHGGRYAIVQGANRCPGRTGVVNAVALGKSGQPGQPIRYLAAPGERPVFDFAGMKDDCRVKGITVSGDWIELNGLEITGVPQNNNLNHESWGVWISGSHNRFERLNIHHIMGAGLFIADGGDNLVLNSDSHDNYDPLTSNGAGESGDGFGAHIKAGHPGNVFRGCRAWSNSDDGFDLIRAYSPVLIEHSWSWHNGYIPGSDTPSKNGNGFKMGGYGLSYAPNGAVHTLRFSVAFGNRASGVYANHHPLANEYYSNTSFDNGTDFNMLGIGPDSAPRSLGRLRNNLAFGGTLTANMSDDAAGNSWTLPVTVDAGDFEAVSAAGWDAPRGPDGSLPVLRAVHLRAGTDLVDAGTPVGLPFRGKAPDLGAFER</sequence>
<evidence type="ECO:0000256" key="6">
    <source>
        <dbReference type="ARBA" id="ARBA00022837"/>
    </source>
</evidence>
<dbReference type="PANTHER" id="PTHR40088">
    <property type="entry name" value="PECTATE LYASE (EUROFUNG)"/>
    <property type="match status" value="1"/>
</dbReference>
<dbReference type="Proteomes" id="UP000253918">
    <property type="component" value="Unassembled WGS sequence"/>
</dbReference>
<comment type="subcellular location">
    <subcellularLocation>
        <location evidence="2">Secreted</location>
    </subcellularLocation>
</comment>
<comment type="cofactor">
    <cofactor evidence="1">
        <name>Ca(2+)</name>
        <dbReference type="ChEBI" id="CHEBI:29108"/>
    </cofactor>
</comment>
<dbReference type="InterPro" id="IPR011050">
    <property type="entry name" value="Pectin_lyase_fold/virulence"/>
</dbReference>
<comment type="caution">
    <text evidence="11">The sequence shown here is derived from an EMBL/GenBank/DDBJ whole genome shotgun (WGS) entry which is preliminary data.</text>
</comment>
<dbReference type="PANTHER" id="PTHR40088:SF1">
    <property type="entry name" value="PECTATE LYASE PEL9"/>
    <property type="match status" value="1"/>
</dbReference>
<evidence type="ECO:0000256" key="9">
    <source>
        <dbReference type="SAM" id="SignalP"/>
    </source>
</evidence>
<dbReference type="EMBL" id="QQNB01000003">
    <property type="protein sequence ID" value="RDE04648.1"/>
    <property type="molecule type" value="Genomic_DNA"/>
</dbReference>
<gene>
    <name evidence="11" type="ORF">DVW87_13725</name>
</gene>
<dbReference type="SUPFAM" id="SSF51126">
    <property type="entry name" value="Pectin lyase-like"/>
    <property type="match status" value="1"/>
</dbReference>
<dbReference type="InterPro" id="IPR052052">
    <property type="entry name" value="Polysaccharide_Lyase_9"/>
</dbReference>
<dbReference type="OrthoDB" id="223957at2"/>
<dbReference type="GO" id="GO:0046872">
    <property type="term" value="F:metal ion binding"/>
    <property type="evidence" value="ECO:0007669"/>
    <property type="project" value="UniProtKB-KW"/>
</dbReference>
<reference evidence="11 12" key="1">
    <citation type="submission" date="2018-07" db="EMBL/GenBank/DDBJ databases">
        <title>a novel species of Sphingomonas isolated from the rhizosphere soil of Araceae plant.</title>
        <authorList>
            <person name="Zhiyong W."/>
            <person name="Qinglan Z."/>
            <person name="Zhiwei F."/>
            <person name="Ding X."/>
            <person name="Gejiao W."/>
            <person name="Shixue Z."/>
        </authorList>
    </citation>
    <scope>NUCLEOTIDE SEQUENCE [LARGE SCALE GENOMIC DNA]</scope>
    <source>
        <strain evidence="11 12">WZY 27</strain>
    </source>
</reference>
<keyword evidence="12" id="KW-1185">Reference proteome</keyword>
<organism evidence="11 12">
    <name type="scientific">Sphingomonas aracearum</name>
    <dbReference type="NCBI Taxonomy" id="2283317"/>
    <lineage>
        <taxon>Bacteria</taxon>
        <taxon>Pseudomonadati</taxon>
        <taxon>Pseudomonadota</taxon>
        <taxon>Alphaproteobacteria</taxon>
        <taxon>Sphingomonadales</taxon>
        <taxon>Sphingomonadaceae</taxon>
        <taxon>Sphingomonas</taxon>
    </lineage>
</organism>
<feature type="chain" id="PRO_5016827297" evidence="9">
    <location>
        <begin position="19"/>
        <end position="426"/>
    </location>
</feature>
<dbReference type="Pfam" id="PF22842">
    <property type="entry name" value="Pel9A-like_beta_helix"/>
    <property type="match status" value="1"/>
</dbReference>
<dbReference type="AlphaFoldDB" id="A0A369VQH7"/>
<evidence type="ECO:0000256" key="1">
    <source>
        <dbReference type="ARBA" id="ARBA00001913"/>
    </source>
</evidence>
<name>A0A369VQH7_9SPHN</name>
<evidence type="ECO:0000256" key="7">
    <source>
        <dbReference type="ARBA" id="ARBA00023239"/>
    </source>
</evidence>
<proteinExistence type="inferred from homology"/>
<protein>
    <submittedName>
        <fullName evidence="11">Right-handed parallel beta-helix repeat-containing protein</fullName>
    </submittedName>
</protein>
<comment type="similarity">
    <text evidence="8">Belongs to the polysaccharide lyase 9 family.</text>
</comment>
<evidence type="ECO:0000256" key="3">
    <source>
        <dbReference type="ARBA" id="ARBA00022525"/>
    </source>
</evidence>
<feature type="signal peptide" evidence="9">
    <location>
        <begin position="1"/>
        <end position="18"/>
    </location>
</feature>
<keyword evidence="7" id="KW-0456">Lyase</keyword>
<keyword evidence="5 9" id="KW-0732">Signal</keyword>
<keyword evidence="3" id="KW-0964">Secreted</keyword>
<keyword evidence="6" id="KW-0106">Calcium</keyword>
<evidence type="ECO:0000256" key="4">
    <source>
        <dbReference type="ARBA" id="ARBA00022723"/>
    </source>
</evidence>
<evidence type="ECO:0000313" key="12">
    <source>
        <dbReference type="Proteomes" id="UP000253918"/>
    </source>
</evidence>
<dbReference type="GO" id="GO:0016837">
    <property type="term" value="F:carbon-oxygen lyase activity, acting on polysaccharides"/>
    <property type="evidence" value="ECO:0007669"/>
    <property type="project" value="TreeGrafter"/>
</dbReference>
<keyword evidence="4" id="KW-0479">Metal-binding</keyword>
<evidence type="ECO:0000256" key="2">
    <source>
        <dbReference type="ARBA" id="ARBA00004613"/>
    </source>
</evidence>
<accession>A0A369VQH7</accession>
<dbReference type="InterPro" id="IPR012334">
    <property type="entry name" value="Pectin_lyas_fold"/>
</dbReference>
<evidence type="ECO:0000256" key="5">
    <source>
        <dbReference type="ARBA" id="ARBA00022729"/>
    </source>
</evidence>